<proteinExistence type="predicted"/>
<name>E9H1H5_DAPPU</name>
<organism evidence="1 2">
    <name type="scientific">Daphnia pulex</name>
    <name type="common">Water flea</name>
    <dbReference type="NCBI Taxonomy" id="6669"/>
    <lineage>
        <taxon>Eukaryota</taxon>
        <taxon>Metazoa</taxon>
        <taxon>Ecdysozoa</taxon>
        <taxon>Arthropoda</taxon>
        <taxon>Crustacea</taxon>
        <taxon>Branchiopoda</taxon>
        <taxon>Diplostraca</taxon>
        <taxon>Cladocera</taxon>
        <taxon>Anomopoda</taxon>
        <taxon>Daphniidae</taxon>
        <taxon>Daphnia</taxon>
    </lineage>
</organism>
<dbReference type="EMBL" id="GL732583">
    <property type="protein sequence ID" value="EFX74352.1"/>
    <property type="molecule type" value="Genomic_DNA"/>
</dbReference>
<protein>
    <submittedName>
        <fullName evidence="1">Uncharacterized protein</fullName>
    </submittedName>
</protein>
<evidence type="ECO:0000313" key="1">
    <source>
        <dbReference type="EMBL" id="EFX74352.1"/>
    </source>
</evidence>
<evidence type="ECO:0000313" key="2">
    <source>
        <dbReference type="Proteomes" id="UP000000305"/>
    </source>
</evidence>
<keyword evidence="2" id="KW-1185">Reference proteome</keyword>
<dbReference type="KEGG" id="dpx:DAPPUDRAFT_251847"/>
<dbReference type="InParanoid" id="E9H1H5"/>
<dbReference type="HOGENOM" id="CLU_1333142_0_0_1"/>
<dbReference type="AlphaFoldDB" id="E9H1H5"/>
<sequence length="206" mass="22241">MDCQIGPLRFASKLYARKRGGDRRQREGNNGNGIGCKAPDSVRSGLRCSSSYYCNKSTARYDSHLTVTGDIWAPAAAATVRTANEAQMGQTCKAALYSFVTASISGTFIGRISSVELGMSRHGSDHIVTLWPLGGGSFLCALAGRWLGLAAGRHRIICHDDDANWKSHILATDSMTLPHQHLRPSPLLIAAANLTSSGRDEKLRVR</sequence>
<gene>
    <name evidence="1" type="ORF">DAPPUDRAFT_251847</name>
</gene>
<accession>E9H1H5</accession>
<reference evidence="1 2" key="1">
    <citation type="journal article" date="2011" name="Science">
        <title>The ecoresponsive genome of Daphnia pulex.</title>
        <authorList>
            <person name="Colbourne J.K."/>
            <person name="Pfrender M.E."/>
            <person name="Gilbert D."/>
            <person name="Thomas W.K."/>
            <person name="Tucker A."/>
            <person name="Oakley T.H."/>
            <person name="Tokishita S."/>
            <person name="Aerts A."/>
            <person name="Arnold G.J."/>
            <person name="Basu M.K."/>
            <person name="Bauer D.J."/>
            <person name="Caceres C.E."/>
            <person name="Carmel L."/>
            <person name="Casola C."/>
            <person name="Choi J.H."/>
            <person name="Detter J.C."/>
            <person name="Dong Q."/>
            <person name="Dusheyko S."/>
            <person name="Eads B.D."/>
            <person name="Frohlich T."/>
            <person name="Geiler-Samerotte K.A."/>
            <person name="Gerlach D."/>
            <person name="Hatcher P."/>
            <person name="Jogdeo S."/>
            <person name="Krijgsveld J."/>
            <person name="Kriventseva E.V."/>
            <person name="Kultz D."/>
            <person name="Laforsch C."/>
            <person name="Lindquist E."/>
            <person name="Lopez J."/>
            <person name="Manak J.R."/>
            <person name="Muller J."/>
            <person name="Pangilinan J."/>
            <person name="Patwardhan R.P."/>
            <person name="Pitluck S."/>
            <person name="Pritham E.J."/>
            <person name="Rechtsteiner A."/>
            <person name="Rho M."/>
            <person name="Rogozin I.B."/>
            <person name="Sakarya O."/>
            <person name="Salamov A."/>
            <person name="Schaack S."/>
            <person name="Shapiro H."/>
            <person name="Shiga Y."/>
            <person name="Skalitzky C."/>
            <person name="Smith Z."/>
            <person name="Souvorov A."/>
            <person name="Sung W."/>
            <person name="Tang Z."/>
            <person name="Tsuchiya D."/>
            <person name="Tu H."/>
            <person name="Vos H."/>
            <person name="Wang M."/>
            <person name="Wolf Y.I."/>
            <person name="Yamagata H."/>
            <person name="Yamada T."/>
            <person name="Ye Y."/>
            <person name="Shaw J.R."/>
            <person name="Andrews J."/>
            <person name="Crease T.J."/>
            <person name="Tang H."/>
            <person name="Lucas S.M."/>
            <person name="Robertson H.M."/>
            <person name="Bork P."/>
            <person name="Koonin E.V."/>
            <person name="Zdobnov E.M."/>
            <person name="Grigoriev I.V."/>
            <person name="Lynch M."/>
            <person name="Boore J.L."/>
        </authorList>
    </citation>
    <scope>NUCLEOTIDE SEQUENCE [LARGE SCALE GENOMIC DNA]</scope>
</reference>
<dbReference type="Proteomes" id="UP000000305">
    <property type="component" value="Unassembled WGS sequence"/>
</dbReference>